<evidence type="ECO:0000256" key="1">
    <source>
        <dbReference type="SAM" id="MobiDB-lite"/>
    </source>
</evidence>
<dbReference type="Pfam" id="PF26366">
    <property type="entry name" value="DUF8094"/>
    <property type="match status" value="1"/>
</dbReference>
<sequence>MTATLTASACTAPGSTDTTKAKADRTASPAPTAEPALTRKAALAQIAHYSKINNEANATHNRRLLDTVEDGPLYAMSIADYKQDEGLPQADHETYKPWSYNLASTTVYIPRLTAGQQKWFAAVTYSGKTDTYPRLLVMAEQATTKRWEMVAAVDLDDKKQLPKIALDADGYATALDAASAENVAAPVDVLRSAVGDNFATGGDLSGKKVFATAKASARQITVHDKTIRKFGTRGTTVFSAAGPEFTDSYALKTTTGGVLVVFAHTHTQRDAVAEGLKIIPDKGDRAWLGTTNSPSFTYTFTCSDVATVPTTPGKSTLLGYTCRRTDAHGLATSS</sequence>
<gene>
    <name evidence="3" type="ORF">OHA22_44105</name>
</gene>
<dbReference type="InterPro" id="IPR058407">
    <property type="entry name" value="DUF8094"/>
</dbReference>
<organism evidence="3">
    <name type="scientific">Streptomyces sp. NBC_00093</name>
    <dbReference type="NCBI Taxonomy" id="2975649"/>
    <lineage>
        <taxon>Bacteria</taxon>
        <taxon>Bacillati</taxon>
        <taxon>Actinomycetota</taxon>
        <taxon>Actinomycetes</taxon>
        <taxon>Kitasatosporales</taxon>
        <taxon>Streptomycetaceae</taxon>
        <taxon>Streptomyces</taxon>
    </lineage>
</organism>
<accession>A0AAU2ADL7</accession>
<evidence type="ECO:0000259" key="2">
    <source>
        <dbReference type="Pfam" id="PF26366"/>
    </source>
</evidence>
<feature type="domain" description="DUF8094" evidence="2">
    <location>
        <begin position="34"/>
        <end position="329"/>
    </location>
</feature>
<feature type="region of interest" description="Disordered" evidence="1">
    <location>
        <begin position="1"/>
        <end position="36"/>
    </location>
</feature>
<dbReference type="AlphaFoldDB" id="A0AAU2ADL7"/>
<name>A0AAU2ADL7_9ACTN</name>
<protein>
    <recommendedName>
        <fullName evidence="2">DUF8094 domain-containing protein</fullName>
    </recommendedName>
</protein>
<evidence type="ECO:0000313" key="3">
    <source>
        <dbReference type="EMBL" id="WTT22029.1"/>
    </source>
</evidence>
<reference evidence="3" key="1">
    <citation type="submission" date="2022-10" db="EMBL/GenBank/DDBJ databases">
        <title>The complete genomes of actinobacterial strains from the NBC collection.</title>
        <authorList>
            <person name="Joergensen T.S."/>
            <person name="Alvarez Arevalo M."/>
            <person name="Sterndorff E.B."/>
            <person name="Faurdal D."/>
            <person name="Vuksanovic O."/>
            <person name="Mourched A.-S."/>
            <person name="Charusanti P."/>
            <person name="Shaw S."/>
            <person name="Blin K."/>
            <person name="Weber T."/>
        </authorList>
    </citation>
    <scope>NUCLEOTIDE SEQUENCE</scope>
    <source>
        <strain evidence="3">NBC_00093</strain>
    </source>
</reference>
<proteinExistence type="predicted"/>
<feature type="compositionally biased region" description="Polar residues" evidence="1">
    <location>
        <begin position="1"/>
        <end position="15"/>
    </location>
</feature>
<dbReference type="EMBL" id="CP108222">
    <property type="protein sequence ID" value="WTT22029.1"/>
    <property type="molecule type" value="Genomic_DNA"/>
</dbReference>